<name>G0UB52_TRYVY</name>
<dbReference type="VEuPathDB" id="TriTrypDB:TvY486_1105230"/>
<dbReference type="OMA" id="VYAGMAH"/>
<accession>G0UB52</accession>
<organism evidence="2">
    <name type="scientific">Trypanosoma vivax (strain Y486)</name>
    <dbReference type="NCBI Taxonomy" id="1055687"/>
    <lineage>
        <taxon>Eukaryota</taxon>
        <taxon>Discoba</taxon>
        <taxon>Euglenozoa</taxon>
        <taxon>Kinetoplastea</taxon>
        <taxon>Metakinetoplastina</taxon>
        <taxon>Trypanosomatida</taxon>
        <taxon>Trypanosomatidae</taxon>
        <taxon>Trypanosoma</taxon>
        <taxon>Duttonella</taxon>
    </lineage>
</organism>
<proteinExistence type="predicted"/>
<feature type="transmembrane region" description="Helical" evidence="1">
    <location>
        <begin position="64"/>
        <end position="84"/>
    </location>
</feature>
<gene>
    <name evidence="2" type="ORF">TVY486_1105230</name>
</gene>
<feature type="transmembrane region" description="Helical" evidence="1">
    <location>
        <begin position="32"/>
        <end position="52"/>
    </location>
</feature>
<dbReference type="EMBL" id="HE573027">
    <property type="protein sequence ID" value="CCC53039.1"/>
    <property type="molecule type" value="Genomic_DNA"/>
</dbReference>
<keyword evidence="1" id="KW-0812">Transmembrane</keyword>
<feature type="transmembrane region" description="Helical" evidence="1">
    <location>
        <begin position="104"/>
        <end position="124"/>
    </location>
</feature>
<keyword evidence="1" id="KW-1133">Transmembrane helix</keyword>
<evidence type="ECO:0000256" key="1">
    <source>
        <dbReference type="SAM" id="Phobius"/>
    </source>
</evidence>
<sequence length="234" mass="26626">MHPVEGSSFRWLSATCTTIWYFTLPEDRPMPLFTIIIVIANGVQLAYGFSFLLSSECKEVKAQWSSAGLANSIVNIVYPVVLMWRTRRRIEEGIPLDRSGAHLFVSDLLNVVFLLFMVWEVVWVSHSLQAAGMSNNPDQCSYFLLFQVCFCIAIIVLGTCLIGLTFMTEFGKLARWRRWADERWRQRQQIFAMVHYGISTMPTYASHGTTGRTCNAFVDADNASGVPRSKMRTM</sequence>
<evidence type="ECO:0008006" key="3">
    <source>
        <dbReference type="Google" id="ProtNLM"/>
    </source>
</evidence>
<reference evidence="2" key="1">
    <citation type="journal article" date="2012" name="Proc. Natl. Acad. Sci. U.S.A.">
        <title>Antigenic diversity is generated by distinct evolutionary mechanisms in African trypanosome species.</title>
        <authorList>
            <person name="Jackson A.P."/>
            <person name="Berry A."/>
            <person name="Aslett M."/>
            <person name="Allison H.C."/>
            <person name="Burton P."/>
            <person name="Vavrova-Anderson J."/>
            <person name="Brown R."/>
            <person name="Browne H."/>
            <person name="Corton N."/>
            <person name="Hauser H."/>
            <person name="Gamble J."/>
            <person name="Gilderthorp R."/>
            <person name="Marcello L."/>
            <person name="McQuillan J."/>
            <person name="Otto T.D."/>
            <person name="Quail M.A."/>
            <person name="Sanders M.J."/>
            <person name="van Tonder A."/>
            <person name="Ginger M.L."/>
            <person name="Field M.C."/>
            <person name="Barry J.D."/>
            <person name="Hertz-Fowler C."/>
            <person name="Berriman M."/>
        </authorList>
    </citation>
    <scope>NUCLEOTIDE SEQUENCE</scope>
    <source>
        <strain evidence="2">Y486</strain>
    </source>
</reference>
<keyword evidence="1" id="KW-0472">Membrane</keyword>
<feature type="transmembrane region" description="Helical" evidence="1">
    <location>
        <begin position="144"/>
        <end position="168"/>
    </location>
</feature>
<dbReference type="AlphaFoldDB" id="G0UB52"/>
<protein>
    <recommendedName>
        <fullName evidence="3">Transmembrane protein</fullName>
    </recommendedName>
</protein>
<evidence type="ECO:0000313" key="2">
    <source>
        <dbReference type="EMBL" id="CCC53039.1"/>
    </source>
</evidence>